<dbReference type="InterPro" id="IPR025422">
    <property type="entry name" value="TGA_domain"/>
</dbReference>
<evidence type="ECO:0000256" key="1">
    <source>
        <dbReference type="ARBA" id="ARBA00004123"/>
    </source>
</evidence>
<evidence type="ECO:0000256" key="3">
    <source>
        <dbReference type="ARBA" id="ARBA00023015"/>
    </source>
</evidence>
<dbReference type="Proteomes" id="UP001497457">
    <property type="component" value="Chromosome 36b"/>
</dbReference>
<dbReference type="SUPFAM" id="SSF57959">
    <property type="entry name" value="Leucine zipper domain"/>
    <property type="match status" value="1"/>
</dbReference>
<reference evidence="13" key="1">
    <citation type="submission" date="2024-06" db="EMBL/GenBank/DDBJ databases">
        <authorList>
            <person name="Ryan C."/>
        </authorList>
    </citation>
    <scope>NUCLEOTIDE SEQUENCE [LARGE SCALE GENOMIC DNA]</scope>
</reference>
<reference evidence="12 13" key="2">
    <citation type="submission" date="2024-10" db="EMBL/GenBank/DDBJ databases">
        <authorList>
            <person name="Ryan C."/>
        </authorList>
    </citation>
    <scope>NUCLEOTIDE SEQUENCE [LARGE SCALE GENOMIC DNA]</scope>
</reference>
<evidence type="ECO:0000256" key="8">
    <source>
        <dbReference type="SAM" id="MobiDB-lite"/>
    </source>
</evidence>
<keyword evidence="6" id="KW-0539">Nucleus</keyword>
<dbReference type="PROSITE" id="PS50217">
    <property type="entry name" value="BZIP"/>
    <property type="match status" value="1"/>
</dbReference>
<sequence length="497" mass="53101">MHGTAASRLGRLFSFTSSLVAAFGLPHCRRPSVHPQASLRCITTLRTSSGRAEQSAGGYHHHNHNHNVGDGAILPELLPRSPNPSSKSSSNLTAATFVPPLAVAHAGVAPSFGMAPPGMAAADDGRFCMPWAAAAGAAQFENWGDSGIVATSPPLTETTTCTDADDASGGDRQHAQTGGGAMTQSVAVYVDSCAASKDGSSRDNKMQRRLAQNREAARKSRIRKKAYIVELESSRTRLAQLEQELQRARQQGMFIASGRPGEHGGASAAFDLEYARWLDEHQRHMTDLRVALAAPQIGDDDLRVLVDGAMAHYEQMFRLKSAATRADVFHVLSGMWVSPAERFFMWLGGFRSSELLKVLLSGGGHAAAAGAEPLTEQQLVGICGLRQSAMQAEDALSQGMEALQQALAETLAAAAAAGGDGAAEGVANYMGQMAVAMGKLATVENFLRQADLLRQQTLQQMRRILTARQAARALLVVSDYFSRLRALSSLWLTRPRD</sequence>
<dbReference type="Gene3D" id="1.20.5.170">
    <property type="match status" value="1"/>
</dbReference>
<evidence type="ECO:0000256" key="6">
    <source>
        <dbReference type="ARBA" id="ARBA00023242"/>
    </source>
</evidence>
<evidence type="ECO:0000313" key="13">
    <source>
        <dbReference type="Proteomes" id="UP001497457"/>
    </source>
</evidence>
<accession>A0ABC9E7E6</accession>
<gene>
    <name evidence="12" type="ORF">URODEC1_LOCUS92646</name>
</gene>
<evidence type="ECO:0000256" key="5">
    <source>
        <dbReference type="ARBA" id="ARBA00023163"/>
    </source>
</evidence>
<evidence type="ECO:0000256" key="9">
    <source>
        <dbReference type="SAM" id="SignalP"/>
    </source>
</evidence>
<dbReference type="InterPro" id="IPR046347">
    <property type="entry name" value="bZIP_sf"/>
</dbReference>
<proteinExistence type="inferred from homology"/>
<dbReference type="GO" id="GO:0003677">
    <property type="term" value="F:DNA binding"/>
    <property type="evidence" value="ECO:0007669"/>
    <property type="project" value="UniProtKB-KW"/>
</dbReference>
<dbReference type="PANTHER" id="PTHR45693:SF1">
    <property type="entry name" value="TRANSCRIPTION FACTOR PERIANTHIA"/>
    <property type="match status" value="1"/>
</dbReference>
<feature type="chain" id="PRO_5044753831" evidence="9">
    <location>
        <begin position="23"/>
        <end position="497"/>
    </location>
</feature>
<organism evidence="12 13">
    <name type="scientific">Urochloa decumbens</name>
    <dbReference type="NCBI Taxonomy" id="240449"/>
    <lineage>
        <taxon>Eukaryota</taxon>
        <taxon>Viridiplantae</taxon>
        <taxon>Streptophyta</taxon>
        <taxon>Embryophyta</taxon>
        <taxon>Tracheophyta</taxon>
        <taxon>Spermatophyta</taxon>
        <taxon>Magnoliopsida</taxon>
        <taxon>Liliopsida</taxon>
        <taxon>Poales</taxon>
        <taxon>Poaceae</taxon>
        <taxon>PACMAD clade</taxon>
        <taxon>Panicoideae</taxon>
        <taxon>Panicodae</taxon>
        <taxon>Paniceae</taxon>
        <taxon>Melinidinae</taxon>
        <taxon>Urochloa</taxon>
    </lineage>
</organism>
<feature type="region of interest" description="Disordered" evidence="8">
    <location>
        <begin position="161"/>
        <end position="180"/>
    </location>
</feature>
<keyword evidence="13" id="KW-1185">Reference proteome</keyword>
<dbReference type="GO" id="GO:0005634">
    <property type="term" value="C:nucleus"/>
    <property type="evidence" value="ECO:0007669"/>
    <property type="project" value="UniProtKB-SubCell"/>
</dbReference>
<keyword evidence="4" id="KW-0238">DNA-binding</keyword>
<dbReference type="AlphaFoldDB" id="A0ABC9E7E6"/>
<comment type="similarity">
    <text evidence="2">Belongs to the bZIP family.</text>
</comment>
<evidence type="ECO:0000256" key="2">
    <source>
        <dbReference type="ARBA" id="ARBA00007163"/>
    </source>
</evidence>
<keyword evidence="3" id="KW-0805">Transcription regulation</keyword>
<dbReference type="PANTHER" id="PTHR45693">
    <property type="entry name" value="TRANSCRIPTION FACTOR TGA9"/>
    <property type="match status" value="1"/>
</dbReference>
<evidence type="ECO:0000259" key="11">
    <source>
        <dbReference type="PROSITE" id="PS51806"/>
    </source>
</evidence>
<feature type="domain" description="BZIP" evidence="10">
    <location>
        <begin position="203"/>
        <end position="247"/>
    </location>
</feature>
<feature type="signal peptide" evidence="9">
    <location>
        <begin position="1"/>
        <end position="22"/>
    </location>
</feature>
<keyword evidence="9" id="KW-0732">Signal</keyword>
<evidence type="ECO:0000256" key="7">
    <source>
        <dbReference type="SAM" id="Coils"/>
    </source>
</evidence>
<protein>
    <submittedName>
        <fullName evidence="12">Uncharacterized protein</fullName>
    </submittedName>
</protein>
<name>A0ABC9E7E6_9POAL</name>
<dbReference type="Pfam" id="PF14144">
    <property type="entry name" value="DOG1"/>
    <property type="match status" value="1"/>
</dbReference>
<dbReference type="PROSITE" id="PS00036">
    <property type="entry name" value="BZIP_BASIC"/>
    <property type="match status" value="1"/>
</dbReference>
<dbReference type="InterPro" id="IPR004827">
    <property type="entry name" value="bZIP"/>
</dbReference>
<keyword evidence="7" id="KW-0175">Coiled coil</keyword>
<dbReference type="PROSITE" id="PS51806">
    <property type="entry name" value="DOG1"/>
    <property type="match status" value="1"/>
</dbReference>
<comment type="subcellular location">
    <subcellularLocation>
        <location evidence="1">Nucleus</location>
    </subcellularLocation>
</comment>
<evidence type="ECO:0000259" key="10">
    <source>
        <dbReference type="PROSITE" id="PS50217"/>
    </source>
</evidence>
<keyword evidence="5" id="KW-0804">Transcription</keyword>
<dbReference type="EMBL" id="OZ075146">
    <property type="protein sequence ID" value="CAL5052314.1"/>
    <property type="molecule type" value="Genomic_DNA"/>
</dbReference>
<dbReference type="Pfam" id="PF00170">
    <property type="entry name" value="bZIP_1"/>
    <property type="match status" value="1"/>
</dbReference>
<dbReference type="FunFam" id="1.20.5.170:FF:000019">
    <property type="entry name" value="BZIP family transcription factor"/>
    <property type="match status" value="1"/>
</dbReference>
<feature type="region of interest" description="Disordered" evidence="8">
    <location>
        <begin position="196"/>
        <end position="218"/>
    </location>
</feature>
<dbReference type="SMART" id="SM00338">
    <property type="entry name" value="BRLZ"/>
    <property type="match status" value="1"/>
</dbReference>
<evidence type="ECO:0000313" key="12">
    <source>
        <dbReference type="EMBL" id="CAL5052314.1"/>
    </source>
</evidence>
<feature type="coiled-coil region" evidence="7">
    <location>
        <begin position="224"/>
        <end position="251"/>
    </location>
</feature>
<feature type="domain" description="DOG1" evidence="11">
    <location>
        <begin position="267"/>
        <end position="494"/>
    </location>
</feature>
<evidence type="ECO:0000256" key="4">
    <source>
        <dbReference type="ARBA" id="ARBA00023125"/>
    </source>
</evidence>